<feature type="region of interest" description="Disordered" evidence="1">
    <location>
        <begin position="63"/>
        <end position="94"/>
    </location>
</feature>
<dbReference type="AlphaFoldDB" id="A0A8X7WL73"/>
<comment type="caution">
    <text evidence="2">The sequence shown here is derived from an EMBL/GenBank/DDBJ whole genome shotgun (WGS) entry which is preliminary data.</text>
</comment>
<dbReference type="Proteomes" id="UP000886595">
    <property type="component" value="Unassembled WGS sequence"/>
</dbReference>
<evidence type="ECO:0000313" key="2">
    <source>
        <dbReference type="EMBL" id="KAG2331736.1"/>
    </source>
</evidence>
<dbReference type="OrthoDB" id="10495918at2759"/>
<feature type="compositionally biased region" description="Polar residues" evidence="1">
    <location>
        <begin position="73"/>
        <end position="82"/>
    </location>
</feature>
<reference evidence="2 3" key="1">
    <citation type="submission" date="2020-02" db="EMBL/GenBank/DDBJ databases">
        <authorList>
            <person name="Ma Q."/>
            <person name="Huang Y."/>
            <person name="Song X."/>
            <person name="Pei D."/>
        </authorList>
    </citation>
    <scope>NUCLEOTIDE SEQUENCE [LARGE SCALE GENOMIC DNA]</scope>
    <source>
        <strain evidence="2">Sxm20200214</strain>
        <tissue evidence="2">Leaf</tissue>
    </source>
</reference>
<gene>
    <name evidence="2" type="ORF">Bca52824_002916</name>
</gene>
<evidence type="ECO:0000256" key="1">
    <source>
        <dbReference type="SAM" id="MobiDB-lite"/>
    </source>
</evidence>
<sequence>MEARKGIICGLRAYGLKPQLQKQPQIQLQPQQEAQEQGNDVVVITRTEFRCSQGYLIHIEEPEEDNEPIFRNMKNSARNSAPMTRPKQEQEQSS</sequence>
<proteinExistence type="predicted"/>
<organism evidence="2 3">
    <name type="scientific">Brassica carinata</name>
    <name type="common">Ethiopian mustard</name>
    <name type="synonym">Abyssinian cabbage</name>
    <dbReference type="NCBI Taxonomy" id="52824"/>
    <lineage>
        <taxon>Eukaryota</taxon>
        <taxon>Viridiplantae</taxon>
        <taxon>Streptophyta</taxon>
        <taxon>Embryophyta</taxon>
        <taxon>Tracheophyta</taxon>
        <taxon>Spermatophyta</taxon>
        <taxon>Magnoliopsida</taxon>
        <taxon>eudicotyledons</taxon>
        <taxon>Gunneridae</taxon>
        <taxon>Pentapetalae</taxon>
        <taxon>rosids</taxon>
        <taxon>malvids</taxon>
        <taxon>Brassicales</taxon>
        <taxon>Brassicaceae</taxon>
        <taxon>Brassiceae</taxon>
        <taxon>Brassica</taxon>
    </lineage>
</organism>
<accession>A0A8X7WL73</accession>
<dbReference type="EMBL" id="JAAMPC010000001">
    <property type="protein sequence ID" value="KAG2331736.1"/>
    <property type="molecule type" value="Genomic_DNA"/>
</dbReference>
<name>A0A8X7WL73_BRACI</name>
<evidence type="ECO:0000313" key="3">
    <source>
        <dbReference type="Proteomes" id="UP000886595"/>
    </source>
</evidence>
<keyword evidence="3" id="KW-1185">Reference proteome</keyword>
<protein>
    <submittedName>
        <fullName evidence="2">Uncharacterized protein</fullName>
    </submittedName>
</protein>